<keyword evidence="1" id="KW-0004">4Fe-4S</keyword>
<evidence type="ECO:0000256" key="4">
    <source>
        <dbReference type="ARBA" id="ARBA00023004"/>
    </source>
</evidence>
<keyword evidence="4" id="KW-0408">Iron</keyword>
<dbReference type="RefSeq" id="WP_130411807.1">
    <property type="nucleotide sequence ID" value="NZ_SHKX01000011.1"/>
</dbReference>
<evidence type="ECO:0000313" key="7">
    <source>
        <dbReference type="Proteomes" id="UP000292423"/>
    </source>
</evidence>
<evidence type="ECO:0000256" key="2">
    <source>
        <dbReference type="ARBA" id="ARBA00022723"/>
    </source>
</evidence>
<evidence type="ECO:0000256" key="3">
    <source>
        <dbReference type="ARBA" id="ARBA00023002"/>
    </source>
</evidence>
<dbReference type="Proteomes" id="UP000292423">
    <property type="component" value="Unassembled WGS sequence"/>
</dbReference>
<dbReference type="EMBL" id="SHKX01000011">
    <property type="protein sequence ID" value="RZU46838.1"/>
    <property type="molecule type" value="Genomic_DNA"/>
</dbReference>
<sequence>MSGRENELSVDLTRGVIQSDILIYGATPAGIAAAIEGVRNGKTVVVIEPTMWIGGMSASGIGVADIGQRKSIGGLAKEYFDQVKKIYGSTPGSLDGAAYEPHVAKKAFEDMLNACAIKVVTGSRLQSVAFSQNHIKSIITSNGSEYQAAVFVDASYEGDLMAKTGVSYTVGRESNSQYNETLNGVGISHLMIGQKVDPYRTPGKPASGILPHVFSTKLNPVGSEDKSVMAYNFRLCVTKNPDNAVPFTKPDNYDESEFEILARLSELVVKSRADRVSQGIIPASLLKVPMDYYLIYAPLPNGKFDLNSAGAFSTDYVGLGESYANGSYEKRAEIDQEIKRYMKSLLYFLKTSPRIPDYIRNEVASTGLCKDEFIDTNGWPHHLYIREGRRMIGSYVMSQNDIQGGLTVHDSIGVGSFYFDSHVTNRVVIGGYVNIEANNNTSIGQQYPISYRVITPQKDEMDNLLVPVCISASHAAYTSIRVEPSYMIMGQAAGAAASIAVEANTPVQDVDYSELAARLKKHNQILWPVQ</sequence>
<dbReference type="GO" id="GO:0046872">
    <property type="term" value="F:metal ion binding"/>
    <property type="evidence" value="ECO:0007669"/>
    <property type="project" value="UniProtKB-KW"/>
</dbReference>
<keyword evidence="5" id="KW-0411">Iron-sulfur</keyword>
<dbReference type="InterPro" id="IPR039650">
    <property type="entry name" value="HdrA-like"/>
</dbReference>
<dbReference type="AlphaFoldDB" id="A0A4Q7Z8P5"/>
<gene>
    <name evidence="6" type="ORF">EV700_1223</name>
</gene>
<dbReference type="InterPro" id="IPR036188">
    <property type="entry name" value="FAD/NAD-bd_sf"/>
</dbReference>
<accession>A0A4Q7Z8P5</accession>
<dbReference type="OrthoDB" id="5287468at2"/>
<dbReference type="Pfam" id="PF12831">
    <property type="entry name" value="FAD_oxidored"/>
    <property type="match status" value="1"/>
</dbReference>
<keyword evidence="2" id="KW-0479">Metal-binding</keyword>
<evidence type="ECO:0000256" key="1">
    <source>
        <dbReference type="ARBA" id="ARBA00022485"/>
    </source>
</evidence>
<keyword evidence="7" id="KW-1185">Reference proteome</keyword>
<evidence type="ECO:0000313" key="6">
    <source>
        <dbReference type="EMBL" id="RZU46838.1"/>
    </source>
</evidence>
<organism evidence="6 7">
    <name type="scientific">Fluviicoccus keumensis</name>
    <dbReference type="NCBI Taxonomy" id="1435465"/>
    <lineage>
        <taxon>Bacteria</taxon>
        <taxon>Pseudomonadati</taxon>
        <taxon>Pseudomonadota</taxon>
        <taxon>Gammaproteobacteria</taxon>
        <taxon>Moraxellales</taxon>
        <taxon>Moraxellaceae</taxon>
        <taxon>Fluviicoccus</taxon>
    </lineage>
</organism>
<name>A0A4Q7Z8P5_9GAMM</name>
<evidence type="ECO:0000256" key="5">
    <source>
        <dbReference type="ARBA" id="ARBA00023014"/>
    </source>
</evidence>
<proteinExistence type="predicted"/>
<dbReference type="PANTHER" id="PTHR43498:SF1">
    <property type="entry name" value="COB--COM HETERODISULFIDE REDUCTASE IRON-SULFUR SUBUNIT A"/>
    <property type="match status" value="1"/>
</dbReference>
<dbReference type="PANTHER" id="PTHR43498">
    <property type="entry name" value="FERREDOXIN:COB-COM HETERODISULFIDE REDUCTASE SUBUNIT A"/>
    <property type="match status" value="1"/>
</dbReference>
<keyword evidence="3" id="KW-0560">Oxidoreductase</keyword>
<reference evidence="6 7" key="1">
    <citation type="submission" date="2019-02" db="EMBL/GenBank/DDBJ databases">
        <title>Genomic Encyclopedia of Type Strains, Phase IV (KMG-IV): sequencing the most valuable type-strain genomes for metagenomic binning, comparative biology and taxonomic classification.</title>
        <authorList>
            <person name="Goeker M."/>
        </authorList>
    </citation>
    <scope>NUCLEOTIDE SEQUENCE [LARGE SCALE GENOMIC DNA]</scope>
    <source>
        <strain evidence="6 7">DSM 105135</strain>
    </source>
</reference>
<dbReference type="GO" id="GO:0016491">
    <property type="term" value="F:oxidoreductase activity"/>
    <property type="evidence" value="ECO:0007669"/>
    <property type="project" value="UniProtKB-KW"/>
</dbReference>
<dbReference type="GO" id="GO:0051539">
    <property type="term" value="F:4 iron, 4 sulfur cluster binding"/>
    <property type="evidence" value="ECO:0007669"/>
    <property type="project" value="UniProtKB-KW"/>
</dbReference>
<protein>
    <submittedName>
        <fullName evidence="6">FAD dependent oxidoreductase</fullName>
    </submittedName>
</protein>
<dbReference type="SUPFAM" id="SSF51905">
    <property type="entry name" value="FAD/NAD(P)-binding domain"/>
    <property type="match status" value="1"/>
</dbReference>
<comment type="caution">
    <text evidence="6">The sequence shown here is derived from an EMBL/GenBank/DDBJ whole genome shotgun (WGS) entry which is preliminary data.</text>
</comment>
<dbReference type="Gene3D" id="3.50.50.60">
    <property type="entry name" value="FAD/NAD(P)-binding domain"/>
    <property type="match status" value="1"/>
</dbReference>